<evidence type="ECO:0000313" key="2">
    <source>
        <dbReference type="Proteomes" id="UP001550210"/>
    </source>
</evidence>
<proteinExistence type="predicted"/>
<evidence type="ECO:0008006" key="3">
    <source>
        <dbReference type="Google" id="ProtNLM"/>
    </source>
</evidence>
<name>A0ABV2V9L0_9ACTN</name>
<dbReference type="Proteomes" id="UP001550210">
    <property type="component" value="Unassembled WGS sequence"/>
</dbReference>
<evidence type="ECO:0000313" key="1">
    <source>
        <dbReference type="EMBL" id="MET9849334.1"/>
    </source>
</evidence>
<protein>
    <recommendedName>
        <fullName evidence="3">Barstar (Barnase inhibitor)</fullName>
    </recommendedName>
</protein>
<accession>A0ABV2V9L0</accession>
<gene>
    <name evidence="1" type="ORF">ABZZ21_33255</name>
</gene>
<dbReference type="EMBL" id="JBEXPZ010000051">
    <property type="protein sequence ID" value="MET9849334.1"/>
    <property type="molecule type" value="Genomic_DNA"/>
</dbReference>
<reference evidence="1 2" key="1">
    <citation type="submission" date="2024-06" db="EMBL/GenBank/DDBJ databases">
        <title>The Natural Products Discovery Center: Release of the First 8490 Sequenced Strains for Exploring Actinobacteria Biosynthetic Diversity.</title>
        <authorList>
            <person name="Kalkreuter E."/>
            <person name="Kautsar S.A."/>
            <person name="Yang D."/>
            <person name="Bader C.D."/>
            <person name="Teijaro C.N."/>
            <person name="Fluegel L."/>
            <person name="Davis C.M."/>
            <person name="Simpson J.R."/>
            <person name="Lauterbach L."/>
            <person name="Steele A.D."/>
            <person name="Gui C."/>
            <person name="Meng S."/>
            <person name="Li G."/>
            <person name="Viehrig K."/>
            <person name="Ye F."/>
            <person name="Su P."/>
            <person name="Kiefer A.F."/>
            <person name="Nichols A."/>
            <person name="Cepeda A.J."/>
            <person name="Yan W."/>
            <person name="Fan B."/>
            <person name="Jiang Y."/>
            <person name="Adhikari A."/>
            <person name="Zheng C.-J."/>
            <person name="Schuster L."/>
            <person name="Cowan T.M."/>
            <person name="Smanski M.J."/>
            <person name="Chevrette M.G."/>
            <person name="De Carvalho L.P.S."/>
            <person name="Shen B."/>
        </authorList>
    </citation>
    <scope>NUCLEOTIDE SEQUENCE [LARGE SCALE GENOMIC DNA]</scope>
    <source>
        <strain evidence="1 2">NPDC006434</strain>
    </source>
</reference>
<dbReference type="RefSeq" id="WP_355401811.1">
    <property type="nucleotide sequence ID" value="NZ_JBEGHN010000002.1"/>
</dbReference>
<comment type="caution">
    <text evidence="1">The sequence shown here is derived from an EMBL/GenBank/DDBJ whole genome shotgun (WGS) entry which is preliminary data.</text>
</comment>
<organism evidence="1 2">
    <name type="scientific">Streptomyces ossamyceticus</name>
    <dbReference type="NCBI Taxonomy" id="249581"/>
    <lineage>
        <taxon>Bacteria</taxon>
        <taxon>Bacillati</taxon>
        <taxon>Actinomycetota</taxon>
        <taxon>Actinomycetes</taxon>
        <taxon>Kitasatosporales</taxon>
        <taxon>Streptomycetaceae</taxon>
        <taxon>Streptomyces</taxon>
    </lineage>
</organism>
<keyword evidence="2" id="KW-1185">Reference proteome</keyword>
<sequence>MATELDGMIECRPGARLWGPDDEDSVWHAAMDLFVLNVGNAYDALACLFGVRNDTGFRPLAENRGFPETASEALRDAYAPYTDSPDLHGTTWITWAELASVDWRETDRSGARTRAMAAGSDTQWGPVWTVMRTLAALHGPDNVRVVAWFTS</sequence>